<protein>
    <submittedName>
        <fullName evidence="1">Uncharacterized protein</fullName>
    </submittedName>
</protein>
<dbReference type="Proteomes" id="UP001163105">
    <property type="component" value="Unassembled WGS sequence"/>
</dbReference>
<dbReference type="AlphaFoldDB" id="A0AB34FBN0"/>
<gene>
    <name evidence="1" type="ORF">O9K51_11375</name>
</gene>
<comment type="caution">
    <text evidence="1">The sequence shown here is derived from an EMBL/GenBank/DDBJ whole genome shotgun (WGS) entry which is preliminary data.</text>
</comment>
<evidence type="ECO:0000313" key="2">
    <source>
        <dbReference type="Proteomes" id="UP001163105"/>
    </source>
</evidence>
<evidence type="ECO:0000313" key="1">
    <source>
        <dbReference type="EMBL" id="KAJ6436101.1"/>
    </source>
</evidence>
<proteinExistence type="predicted"/>
<dbReference type="EMBL" id="JAQHRD010000031">
    <property type="protein sequence ID" value="KAJ6436101.1"/>
    <property type="molecule type" value="Genomic_DNA"/>
</dbReference>
<keyword evidence="2" id="KW-1185">Reference proteome</keyword>
<name>A0AB34FBN0_9HYPO</name>
<sequence length="76" mass="8822">MPSKGMLKQLITLFAKNVRMQCVHLCIIRQQIWHCRLVNLIWFNVVILDGTQIGCKRIGDFHSGNLIKYIAIFGKH</sequence>
<organism evidence="1 2">
    <name type="scientific">Purpureocillium lavendulum</name>
    <dbReference type="NCBI Taxonomy" id="1247861"/>
    <lineage>
        <taxon>Eukaryota</taxon>
        <taxon>Fungi</taxon>
        <taxon>Dikarya</taxon>
        <taxon>Ascomycota</taxon>
        <taxon>Pezizomycotina</taxon>
        <taxon>Sordariomycetes</taxon>
        <taxon>Hypocreomycetidae</taxon>
        <taxon>Hypocreales</taxon>
        <taxon>Ophiocordycipitaceae</taxon>
        <taxon>Purpureocillium</taxon>
    </lineage>
</organism>
<accession>A0AB34FBN0</accession>
<reference evidence="1" key="1">
    <citation type="submission" date="2023-01" db="EMBL/GenBank/DDBJ databases">
        <title>The growth and conidiation of Purpureocillium lavendulum are regulated by nitrogen source and histone H3K14 acetylation.</title>
        <authorList>
            <person name="Tang P."/>
            <person name="Han J."/>
            <person name="Zhang C."/>
            <person name="Tang P."/>
            <person name="Qi F."/>
            <person name="Zhang K."/>
            <person name="Liang L."/>
        </authorList>
    </citation>
    <scope>NUCLEOTIDE SEQUENCE</scope>
    <source>
        <strain evidence="1">YMF1.00683</strain>
    </source>
</reference>